<dbReference type="EMBL" id="PDUD01000010">
    <property type="protein sequence ID" value="PHN07288.1"/>
    <property type="molecule type" value="Genomic_DNA"/>
</dbReference>
<name>A0A2D0NFU9_FLAN2</name>
<comment type="caution">
    <text evidence="1">The sequence shown here is derived from an EMBL/GenBank/DDBJ whole genome shotgun (WGS) entry which is preliminary data.</text>
</comment>
<accession>A0A2D0NFU9</accession>
<protein>
    <recommendedName>
        <fullName evidence="3">Asparagine synthetase domain-containing protein</fullName>
    </recommendedName>
</protein>
<keyword evidence="2" id="KW-1185">Reference proteome</keyword>
<reference evidence="1 2" key="1">
    <citation type="submission" date="2017-10" db="EMBL/GenBank/DDBJ databases">
        <title>The draft genome sequence of Lewinella nigricans NBRC 102662.</title>
        <authorList>
            <person name="Wang K."/>
        </authorList>
    </citation>
    <scope>NUCLEOTIDE SEQUENCE [LARGE SCALE GENOMIC DNA]</scope>
    <source>
        <strain evidence="1 2">NBRC 102662</strain>
    </source>
</reference>
<sequence length="323" mass="37765">MGNWRIRRKAHPLYLQACRFFSCTLIDRTGMLDCGLPFRIIDPIGTLETGTKSFDRICEERAASIVAQSTGRRITVLWSGGIDSTVALIALRNCLGELGEKHRLHVLLSKESITEFPGFFRDEIDGRLDYSRMQTNIYDAIRPEDINVTGEHGDQLFGSDKLKYAVQTGQAFRPYPDVLFYYISRKLGTTKHSESLIRYLQPQVDAAPVAIRTYYDYLWWMNFSLKWQYVSLRLRYGLDPGKYELGDNLIHFFRAPDFQAWSLANPDQKIRRAWPSYKFIAKEFIHRHYPNEDYLLYKEKEQSLKEVIVRSGSMNWKKILYGR</sequence>
<evidence type="ECO:0008006" key="3">
    <source>
        <dbReference type="Google" id="ProtNLM"/>
    </source>
</evidence>
<dbReference type="AlphaFoldDB" id="A0A2D0NFU9"/>
<dbReference type="SUPFAM" id="SSF52402">
    <property type="entry name" value="Adenine nucleotide alpha hydrolases-like"/>
    <property type="match status" value="1"/>
</dbReference>
<evidence type="ECO:0000313" key="1">
    <source>
        <dbReference type="EMBL" id="PHN07288.1"/>
    </source>
</evidence>
<evidence type="ECO:0000313" key="2">
    <source>
        <dbReference type="Proteomes" id="UP000223913"/>
    </source>
</evidence>
<organism evidence="1 2">
    <name type="scientific">Flavilitoribacter nigricans (strain ATCC 23147 / DSM 23189 / NBRC 102662 / NCIMB 1420 / SS-2)</name>
    <name type="common">Lewinella nigricans</name>
    <dbReference type="NCBI Taxonomy" id="1122177"/>
    <lineage>
        <taxon>Bacteria</taxon>
        <taxon>Pseudomonadati</taxon>
        <taxon>Bacteroidota</taxon>
        <taxon>Saprospiria</taxon>
        <taxon>Saprospirales</taxon>
        <taxon>Lewinellaceae</taxon>
        <taxon>Flavilitoribacter</taxon>
    </lineage>
</organism>
<gene>
    <name evidence="1" type="ORF">CRP01_06565</name>
</gene>
<proteinExistence type="predicted"/>
<dbReference type="Proteomes" id="UP000223913">
    <property type="component" value="Unassembled WGS sequence"/>
</dbReference>